<evidence type="ECO:0000313" key="2">
    <source>
        <dbReference type="EMBL" id="MBB5801944.1"/>
    </source>
</evidence>
<dbReference type="InterPro" id="IPR023213">
    <property type="entry name" value="CAT-like_dom_sf"/>
</dbReference>
<dbReference type="AlphaFoldDB" id="A0A7W9LZI2"/>
<comment type="caution">
    <text evidence="2">The sequence shown here is derived from an EMBL/GenBank/DDBJ whole genome shotgun (WGS) entry which is preliminary data.</text>
</comment>
<reference evidence="2 3" key="1">
    <citation type="submission" date="2020-08" db="EMBL/GenBank/DDBJ databases">
        <title>Sequencing the genomes of 1000 actinobacteria strains.</title>
        <authorList>
            <person name="Klenk H.-P."/>
        </authorList>
    </citation>
    <scope>NUCLEOTIDE SEQUENCE [LARGE SCALE GENOMIC DNA]</scope>
    <source>
        <strain evidence="2 3">DSM 45486</strain>
    </source>
</reference>
<evidence type="ECO:0000313" key="3">
    <source>
        <dbReference type="Proteomes" id="UP000552097"/>
    </source>
</evidence>
<feature type="compositionally biased region" description="Basic and acidic residues" evidence="1">
    <location>
        <begin position="571"/>
        <end position="581"/>
    </location>
</feature>
<dbReference type="Proteomes" id="UP000552097">
    <property type="component" value="Unassembled WGS sequence"/>
</dbReference>
<name>A0A7W9LZI2_9PSEU</name>
<gene>
    <name evidence="2" type="ORF">F4560_001712</name>
</gene>
<evidence type="ECO:0008006" key="4">
    <source>
        <dbReference type="Google" id="ProtNLM"/>
    </source>
</evidence>
<keyword evidence="3" id="KW-1185">Reference proteome</keyword>
<dbReference type="Gene3D" id="3.30.559.10">
    <property type="entry name" value="Chloramphenicol acetyltransferase-like domain"/>
    <property type="match status" value="1"/>
</dbReference>
<feature type="region of interest" description="Disordered" evidence="1">
    <location>
        <begin position="560"/>
        <end position="599"/>
    </location>
</feature>
<sequence length="599" mass="65043">MSAEISDSVLRPVLSSTLRVTGATARSGLATWGQLHLLRHLRNAGDSANVLTFTVQVPLPEHCDVRGLQSVMCEVLRRYESLRTTYVTKGGPVRQVVAGEGELAFDLYETHAGHVTTLAGELAERLKELPFDIESEWPVRCAAVLTGGNPAVLVLAFNHMALDHGGALIVTAEMSRQLSGGEPGALPRWQPVDQADFEQSPAGVAICTRALDHVRRILQPAVATTLDVPPGDFGPMRALVLRMRSPAAIRAAETCARRLRVSSSSVILAAAAVALGVCLDRTRVVFQLVASNRVVEPQRSLVASVALDTACLVDFTEMSFDQVVRNAFNATVTAYIMGQCDPLAKDALLREQEVMIGRRIGLDVKFNDSRTDRSVAPEPSAEVLQQLMRRTEVVEEAYEFSGGGVYMNVWGTGAASEIVLAGDISELPRKVQHEILSGMERLVVASAVQDIPARELNHVAGVVPLVRGPNWVRCPGGYVDLDATREVWRRVARTDVADVYAEPADLGYHRLVGYALAVDDRSLGDIRREFVSFLDARYEIKAPDWYVRCVNPPHSMKDRAGWEGLQVVDEGNGHDDGEDSKQPPVPASSLAATHAKDSG</sequence>
<proteinExistence type="predicted"/>
<dbReference type="RefSeq" id="WP_184918355.1">
    <property type="nucleotide sequence ID" value="NZ_JACHMO010000001.1"/>
</dbReference>
<dbReference type="Gene3D" id="3.30.559.30">
    <property type="entry name" value="Nonribosomal peptide synthetase, condensation domain"/>
    <property type="match status" value="1"/>
</dbReference>
<protein>
    <recommendedName>
        <fullName evidence="4">Condensation domain-containing protein</fullName>
    </recommendedName>
</protein>
<dbReference type="EMBL" id="JACHMO010000001">
    <property type="protein sequence ID" value="MBB5801944.1"/>
    <property type="molecule type" value="Genomic_DNA"/>
</dbReference>
<accession>A0A7W9LZI2</accession>
<organism evidence="2 3">
    <name type="scientific">Saccharothrix ecbatanensis</name>
    <dbReference type="NCBI Taxonomy" id="1105145"/>
    <lineage>
        <taxon>Bacteria</taxon>
        <taxon>Bacillati</taxon>
        <taxon>Actinomycetota</taxon>
        <taxon>Actinomycetes</taxon>
        <taxon>Pseudonocardiales</taxon>
        <taxon>Pseudonocardiaceae</taxon>
        <taxon>Saccharothrix</taxon>
    </lineage>
</organism>
<dbReference type="SUPFAM" id="SSF52777">
    <property type="entry name" value="CoA-dependent acyltransferases"/>
    <property type="match status" value="2"/>
</dbReference>
<evidence type="ECO:0000256" key="1">
    <source>
        <dbReference type="SAM" id="MobiDB-lite"/>
    </source>
</evidence>